<name>A0ABU5T7T7_9MICC</name>
<reference evidence="4 5" key="1">
    <citation type="submission" date="2023-12" db="EMBL/GenBank/DDBJ databases">
        <title>Sinomonas terricola sp. nov, isolated from litchi orchard soil in Guangdong, PR China.</title>
        <authorList>
            <person name="Jiaxin W."/>
            <person name="Yang Z."/>
            <person name="Honghui Z."/>
        </authorList>
    </citation>
    <scope>NUCLEOTIDE SEQUENCE [LARGE SCALE GENOMIC DNA]</scope>
    <source>
        <strain evidence="4 5">JGH33</strain>
    </source>
</reference>
<dbReference type="InterPro" id="IPR036513">
    <property type="entry name" value="STAS_dom_sf"/>
</dbReference>
<dbReference type="NCBIfam" id="TIGR00377">
    <property type="entry name" value="ant_ant_sig"/>
    <property type="match status" value="1"/>
</dbReference>
<comment type="similarity">
    <text evidence="1 2">Belongs to the anti-sigma-factor antagonist family.</text>
</comment>
<evidence type="ECO:0000313" key="4">
    <source>
        <dbReference type="EMBL" id="MEA5455151.1"/>
    </source>
</evidence>
<dbReference type="Proteomes" id="UP001304769">
    <property type="component" value="Unassembled WGS sequence"/>
</dbReference>
<dbReference type="EMBL" id="JAYGGQ010000007">
    <property type="protein sequence ID" value="MEA5455151.1"/>
    <property type="molecule type" value="Genomic_DNA"/>
</dbReference>
<evidence type="ECO:0000256" key="1">
    <source>
        <dbReference type="ARBA" id="ARBA00009013"/>
    </source>
</evidence>
<dbReference type="RefSeq" id="WP_323279150.1">
    <property type="nucleotide sequence ID" value="NZ_JAYGGQ010000007.1"/>
</dbReference>
<organism evidence="4 5">
    <name type="scientific">Sinomonas terricola</name>
    <dbReference type="NCBI Taxonomy" id="3110330"/>
    <lineage>
        <taxon>Bacteria</taxon>
        <taxon>Bacillati</taxon>
        <taxon>Actinomycetota</taxon>
        <taxon>Actinomycetes</taxon>
        <taxon>Micrococcales</taxon>
        <taxon>Micrococcaceae</taxon>
        <taxon>Sinomonas</taxon>
    </lineage>
</organism>
<evidence type="ECO:0000259" key="3">
    <source>
        <dbReference type="PROSITE" id="PS50801"/>
    </source>
</evidence>
<protein>
    <recommendedName>
        <fullName evidence="2">Anti-sigma factor antagonist</fullName>
    </recommendedName>
</protein>
<dbReference type="SUPFAM" id="SSF52091">
    <property type="entry name" value="SpoIIaa-like"/>
    <property type="match status" value="1"/>
</dbReference>
<keyword evidence="5" id="KW-1185">Reference proteome</keyword>
<dbReference type="PANTHER" id="PTHR33495:SF2">
    <property type="entry name" value="ANTI-SIGMA FACTOR ANTAGONIST TM_1081-RELATED"/>
    <property type="match status" value="1"/>
</dbReference>
<evidence type="ECO:0000256" key="2">
    <source>
        <dbReference type="RuleBase" id="RU003749"/>
    </source>
</evidence>
<comment type="caution">
    <text evidence="4">The sequence shown here is derived from an EMBL/GenBank/DDBJ whole genome shotgun (WGS) entry which is preliminary data.</text>
</comment>
<proteinExistence type="inferred from homology"/>
<gene>
    <name evidence="4" type="ORF">SPF06_10505</name>
</gene>
<dbReference type="Gene3D" id="3.30.750.24">
    <property type="entry name" value="STAS domain"/>
    <property type="match status" value="1"/>
</dbReference>
<dbReference type="InterPro" id="IPR003658">
    <property type="entry name" value="Anti-sigma_ant"/>
</dbReference>
<feature type="domain" description="STAS" evidence="3">
    <location>
        <begin position="1"/>
        <end position="110"/>
    </location>
</feature>
<dbReference type="PROSITE" id="PS50801">
    <property type="entry name" value="STAS"/>
    <property type="match status" value="1"/>
</dbReference>
<dbReference type="CDD" id="cd07043">
    <property type="entry name" value="STAS_anti-anti-sigma_factors"/>
    <property type="match status" value="1"/>
</dbReference>
<dbReference type="Pfam" id="PF01740">
    <property type="entry name" value="STAS"/>
    <property type="match status" value="1"/>
</dbReference>
<evidence type="ECO:0000313" key="5">
    <source>
        <dbReference type="Proteomes" id="UP001304769"/>
    </source>
</evidence>
<dbReference type="InterPro" id="IPR002645">
    <property type="entry name" value="STAS_dom"/>
</dbReference>
<accession>A0ABU5T7T7</accession>
<dbReference type="PANTHER" id="PTHR33495">
    <property type="entry name" value="ANTI-SIGMA FACTOR ANTAGONIST TM_1081-RELATED-RELATED"/>
    <property type="match status" value="1"/>
</dbReference>
<sequence length="110" mass="11660">MEVSIEERDGYAEVVVEGRLNVAGASQLRAKVADAIADGHRLLVMNLRKTEFMDSSGLGALVGCLKAAREAGGDLRLAQVGERVGAVLKLTSLDRVFVPHENAEDAAKGE</sequence>